<evidence type="ECO:0000313" key="11">
    <source>
        <dbReference type="Proteomes" id="UP000694864"/>
    </source>
</evidence>
<keyword evidence="11" id="KW-1185">Reference proteome</keyword>
<comment type="pathway">
    <text evidence="7">Isoprenoid biosynthesis; isopentenyl diphosphate biosynthesis via DXP pathway; isopentenyl diphosphate from 1-deoxy-D-xylulose 5-phosphate: step 6/6.</text>
</comment>
<organism evidence="11 12">
    <name type="scientific">Camelina sativa</name>
    <name type="common">False flax</name>
    <name type="synonym">Myagrum sativum</name>
    <dbReference type="NCBI Taxonomy" id="90675"/>
    <lineage>
        <taxon>Eukaryota</taxon>
        <taxon>Viridiplantae</taxon>
        <taxon>Streptophyta</taxon>
        <taxon>Embryophyta</taxon>
        <taxon>Tracheophyta</taxon>
        <taxon>Spermatophyta</taxon>
        <taxon>Magnoliopsida</taxon>
        <taxon>eudicotyledons</taxon>
        <taxon>Gunneridae</taxon>
        <taxon>Pentapetalae</taxon>
        <taxon>rosids</taxon>
        <taxon>malvids</taxon>
        <taxon>Brassicales</taxon>
        <taxon>Brassicaceae</taxon>
        <taxon>Camelineae</taxon>
        <taxon>Camelina</taxon>
    </lineage>
</organism>
<keyword evidence="5" id="KW-0408">Iron</keyword>
<evidence type="ECO:0000256" key="7">
    <source>
        <dbReference type="ARBA" id="ARBA00046313"/>
    </source>
</evidence>
<dbReference type="PANTHER" id="PTHR31619">
    <property type="entry name" value="4-HYDROXY-3-METHYLBUT-2-ENYL DIPHOSPHATE REDUCTASE, CHLOROPLASTIC"/>
    <property type="match status" value="1"/>
</dbReference>
<dbReference type="Pfam" id="PF02401">
    <property type="entry name" value="LYTB"/>
    <property type="match status" value="1"/>
</dbReference>
<evidence type="ECO:0000256" key="6">
    <source>
        <dbReference type="ARBA" id="ARBA00023014"/>
    </source>
</evidence>
<dbReference type="InterPro" id="IPR003451">
    <property type="entry name" value="LytB/IspH"/>
</dbReference>
<evidence type="ECO:0000313" key="12">
    <source>
        <dbReference type="RefSeq" id="XP_010444971.1"/>
    </source>
</evidence>
<keyword evidence="4" id="KW-0560">Oxidoreductase</keyword>
<keyword evidence="3" id="KW-0479">Metal-binding</keyword>
<sequence>MAVALQFCRLCVRPDTFVLENHLSGSGSSIRRRKAFSVRCSSGDVNAPSPPMVMDSDFDAKSFRKNLTRSDNYNRKGFGHKEETLKLMNREYTSDILETLKTNGYTYSWGDVTVKLAKAYGFCWGVERAVQIAYEARKQFPEERLWITNEIIHNPTVNKVVEDALVKVFDIKREELLQLA</sequence>
<evidence type="ECO:0000256" key="5">
    <source>
        <dbReference type="ARBA" id="ARBA00023004"/>
    </source>
</evidence>
<evidence type="ECO:0000256" key="3">
    <source>
        <dbReference type="ARBA" id="ARBA00022723"/>
    </source>
</evidence>
<keyword evidence="6" id="KW-0411">Iron-sulfur</keyword>
<evidence type="ECO:0000256" key="1">
    <source>
        <dbReference type="ARBA" id="ARBA00001966"/>
    </source>
</evidence>
<keyword evidence="2" id="KW-0004">4Fe-4S</keyword>
<comment type="similarity">
    <text evidence="9">Belongs to the IspH family.</text>
</comment>
<proteinExistence type="inferred from homology"/>
<evidence type="ECO:0000256" key="9">
    <source>
        <dbReference type="ARBA" id="ARBA00046335"/>
    </source>
</evidence>
<dbReference type="PANTHER" id="PTHR31619:SF5">
    <property type="entry name" value="4-HYDROXY-3-METHYLBUT-2-ENYL DIPHOSPHATE REDUCTASE, CHLOROPLASTIC"/>
    <property type="match status" value="1"/>
</dbReference>
<protein>
    <recommendedName>
        <fullName evidence="10">4-hydroxy-3-methylbut-2-enyl diphosphate reductase</fullName>
        <ecNumber evidence="10">1.17.7.4</ecNumber>
    </recommendedName>
</protein>
<reference evidence="12" key="2">
    <citation type="submission" date="2025-08" db="UniProtKB">
        <authorList>
            <consortium name="RefSeq"/>
        </authorList>
    </citation>
    <scope>IDENTIFICATION</scope>
    <source>
        <tissue evidence="12">Leaf</tissue>
    </source>
</reference>
<dbReference type="GeneID" id="104727575"/>
<dbReference type="Gene3D" id="3.40.50.11270">
    <property type="match status" value="1"/>
</dbReference>
<comment type="pathway">
    <text evidence="8">Isoprenoid biosynthesis; dimethylallyl diphosphate biosynthesis; dimethylallyl diphosphate from (2E)-4-hydroxy-3-methylbutenyl diphosphate: step 1/1.</text>
</comment>
<reference evidence="11" key="1">
    <citation type="journal article" date="2014" name="Nat. Commun.">
        <title>The emerging biofuel crop Camelina sativa retains a highly undifferentiated hexaploid genome structure.</title>
        <authorList>
            <person name="Kagale S."/>
            <person name="Koh C."/>
            <person name="Nixon J."/>
            <person name="Bollina V."/>
            <person name="Clarke W.E."/>
            <person name="Tuteja R."/>
            <person name="Spillane C."/>
            <person name="Robinson S.J."/>
            <person name="Links M.G."/>
            <person name="Clarke C."/>
            <person name="Higgins E.E."/>
            <person name="Huebert T."/>
            <person name="Sharpe A.G."/>
            <person name="Parkin I.A."/>
        </authorList>
    </citation>
    <scope>NUCLEOTIDE SEQUENCE [LARGE SCALE GENOMIC DNA]</scope>
    <source>
        <strain evidence="11">cv. DH55</strain>
    </source>
</reference>
<dbReference type="Proteomes" id="UP000694864">
    <property type="component" value="Chromosome 11"/>
</dbReference>
<evidence type="ECO:0000256" key="10">
    <source>
        <dbReference type="ARBA" id="ARBA00047177"/>
    </source>
</evidence>
<dbReference type="RefSeq" id="XP_010444971.1">
    <property type="nucleotide sequence ID" value="XM_010446669.1"/>
</dbReference>
<accession>A0ABM0URE6</accession>
<evidence type="ECO:0000256" key="8">
    <source>
        <dbReference type="ARBA" id="ARBA00046314"/>
    </source>
</evidence>
<gene>
    <name evidence="12" type="primary">LOC104727575</name>
</gene>
<evidence type="ECO:0000256" key="4">
    <source>
        <dbReference type="ARBA" id="ARBA00023002"/>
    </source>
</evidence>
<dbReference type="EC" id="1.17.7.4" evidence="10"/>
<evidence type="ECO:0000256" key="2">
    <source>
        <dbReference type="ARBA" id="ARBA00022485"/>
    </source>
</evidence>
<name>A0ABM0URE6_CAMSA</name>
<comment type="cofactor">
    <cofactor evidence="1">
        <name>[4Fe-4S] cluster</name>
        <dbReference type="ChEBI" id="CHEBI:49883"/>
    </cofactor>
</comment>